<dbReference type="PROSITE" id="PS51935">
    <property type="entry name" value="NLPC_P60"/>
    <property type="match status" value="1"/>
</dbReference>
<gene>
    <name evidence="6" type="ORF">LG632_21165</name>
</gene>
<dbReference type="PANTHER" id="PTHR47359">
    <property type="entry name" value="PEPTIDOGLYCAN DL-ENDOPEPTIDASE CWLO"/>
    <property type="match status" value="1"/>
</dbReference>
<organism evidence="6 7">
    <name type="scientific">Streptomyces antimicrobicus</name>
    <dbReference type="NCBI Taxonomy" id="2883108"/>
    <lineage>
        <taxon>Bacteria</taxon>
        <taxon>Bacillati</taxon>
        <taxon>Actinomycetota</taxon>
        <taxon>Actinomycetes</taxon>
        <taxon>Kitasatosporales</taxon>
        <taxon>Streptomycetaceae</taxon>
        <taxon>Streptomyces</taxon>
    </lineage>
</organism>
<dbReference type="InterPro" id="IPR023346">
    <property type="entry name" value="Lysozyme-like_dom_sf"/>
</dbReference>
<dbReference type="SUPFAM" id="SSF53955">
    <property type="entry name" value="Lysozyme-like"/>
    <property type="match status" value="1"/>
</dbReference>
<proteinExistence type="inferred from homology"/>
<dbReference type="Pfam" id="PF00877">
    <property type="entry name" value="NLPC_P60"/>
    <property type="match status" value="1"/>
</dbReference>
<evidence type="ECO:0000313" key="6">
    <source>
        <dbReference type="EMBL" id="MCB5181880.1"/>
    </source>
</evidence>
<keyword evidence="7" id="KW-1185">Reference proteome</keyword>
<dbReference type="Gene3D" id="3.90.1720.10">
    <property type="entry name" value="endopeptidase domain like (from Nostoc punctiforme)"/>
    <property type="match status" value="1"/>
</dbReference>
<evidence type="ECO:0000256" key="2">
    <source>
        <dbReference type="ARBA" id="ARBA00022670"/>
    </source>
</evidence>
<dbReference type="InterPro" id="IPR038765">
    <property type="entry name" value="Papain-like_cys_pep_sf"/>
</dbReference>
<name>A0ABS8BB67_9ACTN</name>
<dbReference type="EMBL" id="JAJAUY010000094">
    <property type="protein sequence ID" value="MCB5181880.1"/>
    <property type="molecule type" value="Genomic_DNA"/>
</dbReference>
<evidence type="ECO:0000313" key="7">
    <source>
        <dbReference type="Proteomes" id="UP001199054"/>
    </source>
</evidence>
<keyword evidence="2" id="KW-0645">Protease</keyword>
<keyword evidence="3" id="KW-0378">Hydrolase</keyword>
<dbReference type="Gene3D" id="1.10.530.10">
    <property type="match status" value="1"/>
</dbReference>
<dbReference type="Proteomes" id="UP001199054">
    <property type="component" value="Unassembled WGS sequence"/>
</dbReference>
<dbReference type="PANTHER" id="PTHR47359:SF3">
    <property type="entry name" value="NLP_P60 DOMAIN-CONTAINING PROTEIN-RELATED"/>
    <property type="match status" value="1"/>
</dbReference>
<protein>
    <submittedName>
        <fullName evidence="6">Bifunctional lytic transglycosylase/C40 family peptidase</fullName>
    </submittedName>
</protein>
<comment type="caution">
    <text evidence="6">The sequence shown here is derived from an EMBL/GenBank/DDBJ whole genome shotgun (WGS) entry which is preliminary data.</text>
</comment>
<dbReference type="InterPro" id="IPR008258">
    <property type="entry name" value="Transglycosylase_SLT_dom_1"/>
</dbReference>
<evidence type="ECO:0000256" key="1">
    <source>
        <dbReference type="ARBA" id="ARBA00007074"/>
    </source>
</evidence>
<evidence type="ECO:0000256" key="4">
    <source>
        <dbReference type="ARBA" id="ARBA00022807"/>
    </source>
</evidence>
<dbReference type="RefSeq" id="WP_226728983.1">
    <property type="nucleotide sequence ID" value="NZ_JAJAUY010000094.1"/>
</dbReference>
<feature type="domain" description="NlpC/P60" evidence="5">
    <location>
        <begin position="171"/>
        <end position="314"/>
    </location>
</feature>
<dbReference type="CDD" id="cd13399">
    <property type="entry name" value="Slt35-like"/>
    <property type="match status" value="1"/>
</dbReference>
<accession>A0ABS8BB67</accession>
<evidence type="ECO:0000259" key="5">
    <source>
        <dbReference type="PROSITE" id="PS51935"/>
    </source>
</evidence>
<dbReference type="Pfam" id="PF01464">
    <property type="entry name" value="SLT"/>
    <property type="match status" value="1"/>
</dbReference>
<dbReference type="SUPFAM" id="SSF54001">
    <property type="entry name" value="Cysteine proteinases"/>
    <property type="match status" value="1"/>
</dbReference>
<comment type="similarity">
    <text evidence="1">Belongs to the peptidase C40 family.</text>
</comment>
<evidence type="ECO:0000256" key="3">
    <source>
        <dbReference type="ARBA" id="ARBA00022801"/>
    </source>
</evidence>
<dbReference type="InterPro" id="IPR051794">
    <property type="entry name" value="PG_Endopeptidase_C40"/>
</dbReference>
<dbReference type="InterPro" id="IPR000064">
    <property type="entry name" value="NLP_P60_dom"/>
</dbReference>
<sequence>MGATAAVVVAALVQAAGESPIGTALSLAVPSEYSQLIQRAGGTCPEVSPNLLAALLSTESNFNPKAQSPVGAQGIAQFMPSTWESHGIDANGDGRRDVWDPEDAIPSSAKYLCTIAKEVADVPGDRQANMLAAYNAGSGAVRQYGGIPPYKETQSYVRAITDLANQPTSGGVGGGTVVNAATAMIGTPYSWGGGDANGPSTGSCCSPSGHSGGDIRGFDCSGLTVYAYAKVGISLPRTAAEQYAASEPVKPGDVRPGDLVFYGGSASGIHHVGIYVGNGWMIDAPRPGKNVRYSPLDTMPDLYGIARPHKTKEI</sequence>
<keyword evidence="4" id="KW-0788">Thiol protease</keyword>
<reference evidence="6 7" key="1">
    <citation type="submission" date="2021-10" db="EMBL/GenBank/DDBJ databases">
        <title>Streptomyces sp. strain SMC 277, a novel streptomycete isolated from soil.</title>
        <authorList>
            <person name="Chanama M."/>
        </authorList>
    </citation>
    <scope>NUCLEOTIDE SEQUENCE [LARGE SCALE GENOMIC DNA]</scope>
    <source>
        <strain evidence="6 7">SMC 277</strain>
    </source>
</reference>